<keyword evidence="5 8" id="KW-0547">Nucleotide-binding</keyword>
<comment type="subunit">
    <text evidence="8">Component of a pre-mRNA cleavage factor complex. Interacts directly with PCF11.</text>
</comment>
<proteinExistence type="inferred from homology"/>
<dbReference type="Gene3D" id="2.60.120.1030">
    <property type="entry name" value="Clp1, DNA binding domain"/>
    <property type="match status" value="1"/>
</dbReference>
<dbReference type="InterPro" id="IPR032319">
    <property type="entry name" value="CLP1_P"/>
</dbReference>
<dbReference type="FunFam" id="2.60.120.1030:FF:000001">
    <property type="entry name" value="Protein CLP1 homolog 5"/>
    <property type="match status" value="1"/>
</dbReference>
<dbReference type="GO" id="GO:0005849">
    <property type="term" value="C:mRNA cleavage factor complex"/>
    <property type="evidence" value="ECO:0007669"/>
    <property type="project" value="UniProtKB-UniRule"/>
</dbReference>
<dbReference type="InterPro" id="IPR045116">
    <property type="entry name" value="Clp1/Grc3"/>
</dbReference>
<dbReference type="InterPro" id="IPR032324">
    <property type="entry name" value="Clp1_N"/>
</dbReference>
<evidence type="ECO:0000256" key="7">
    <source>
        <dbReference type="ARBA" id="ARBA00023242"/>
    </source>
</evidence>
<evidence type="ECO:0000259" key="11">
    <source>
        <dbReference type="Pfam" id="PF16575"/>
    </source>
</evidence>
<feature type="binding site" evidence="8">
    <location>
        <position position="13"/>
    </location>
    <ligand>
        <name>ATP</name>
        <dbReference type="ChEBI" id="CHEBI:30616"/>
    </ligand>
</feature>
<evidence type="ECO:0000259" key="9">
    <source>
        <dbReference type="Pfam" id="PF06807"/>
    </source>
</evidence>
<comment type="subcellular location">
    <subcellularLocation>
        <location evidence="1 8">Nucleus</location>
    </subcellularLocation>
</comment>
<evidence type="ECO:0000313" key="12">
    <source>
        <dbReference type="EMBL" id="KAJ2805057.1"/>
    </source>
</evidence>
<dbReference type="Pfam" id="PF16575">
    <property type="entry name" value="CLP1_P"/>
    <property type="match status" value="1"/>
</dbReference>
<evidence type="ECO:0000256" key="1">
    <source>
        <dbReference type="ARBA" id="ARBA00004123"/>
    </source>
</evidence>
<comment type="function">
    <text evidence="8">Required for endonucleolytic cleavage during polyadenylation-dependent pre-mRNA 3'-end formation.</text>
</comment>
<name>A0A9W8HVW7_9FUNG</name>
<dbReference type="OrthoDB" id="258143at2759"/>
<feature type="domain" description="Clp1 P-loop" evidence="11">
    <location>
        <begin position="112"/>
        <end position="313"/>
    </location>
</feature>
<comment type="similarity">
    <text evidence="8">Belongs to the Clp1 family. Clp1 subfamily.</text>
</comment>
<evidence type="ECO:0000256" key="4">
    <source>
        <dbReference type="ARBA" id="ARBA00022664"/>
    </source>
</evidence>
<evidence type="ECO:0000313" key="13">
    <source>
        <dbReference type="Proteomes" id="UP001140094"/>
    </source>
</evidence>
<keyword evidence="12" id="KW-0808">Transferase</keyword>
<dbReference type="PANTHER" id="PTHR12755:SF6">
    <property type="entry name" value="POLYRIBONUCLEOTIDE 5'-HYDROXYL-KINASE CLP1"/>
    <property type="match status" value="1"/>
</dbReference>
<keyword evidence="13" id="KW-1185">Reference proteome</keyword>
<keyword evidence="6 8" id="KW-0067">ATP-binding</keyword>
<dbReference type="Gene3D" id="2.40.30.330">
    <property type="entry name" value="Pre-mRNA cleavage complex subunit Clp1, C-terminal domain"/>
    <property type="match status" value="1"/>
</dbReference>
<dbReference type="AlphaFoldDB" id="A0A9W8HVW7"/>
<protein>
    <recommendedName>
        <fullName evidence="3">Polynucleotide 5'-hydroxyl-kinase GRC3</fullName>
    </recommendedName>
    <alternativeName>
        <fullName evidence="2">Polynucleotide 5'-hydroxyl-kinase grc3</fullName>
    </alternativeName>
</protein>
<dbReference type="GO" id="GO:0051731">
    <property type="term" value="F:polynucleotide 5'-hydroxyl-kinase activity"/>
    <property type="evidence" value="ECO:0007669"/>
    <property type="project" value="InterPro"/>
</dbReference>
<dbReference type="Proteomes" id="UP001140094">
    <property type="component" value="Unassembled WGS sequence"/>
</dbReference>
<dbReference type="InterPro" id="IPR038238">
    <property type="entry name" value="Clp1_C_sf"/>
</dbReference>
<keyword evidence="7 8" id="KW-0539">Nucleus</keyword>
<reference evidence="12" key="1">
    <citation type="submission" date="2022-07" db="EMBL/GenBank/DDBJ databases">
        <title>Phylogenomic reconstructions and comparative analyses of Kickxellomycotina fungi.</title>
        <authorList>
            <person name="Reynolds N.K."/>
            <person name="Stajich J.E."/>
            <person name="Barry K."/>
            <person name="Grigoriev I.V."/>
            <person name="Crous P."/>
            <person name="Smith M.E."/>
        </authorList>
    </citation>
    <scope>NUCLEOTIDE SEQUENCE</scope>
    <source>
        <strain evidence="12">NRRL 1565</strain>
    </source>
</reference>
<dbReference type="InterPro" id="IPR010655">
    <property type="entry name" value="Clp1_C"/>
</dbReference>
<accession>A0A9W8HVW7</accession>
<dbReference type="PANTHER" id="PTHR12755">
    <property type="entry name" value="CLEAVAGE/POLYADENYLATION FACTOR IA SUBUNIT CLP1P"/>
    <property type="match status" value="1"/>
</dbReference>
<dbReference type="SUPFAM" id="SSF52540">
    <property type="entry name" value="P-loop containing nucleoside triphosphate hydrolases"/>
    <property type="match status" value="1"/>
</dbReference>
<evidence type="ECO:0000256" key="6">
    <source>
        <dbReference type="ARBA" id="ARBA00022840"/>
    </source>
</evidence>
<dbReference type="GO" id="GO:0006388">
    <property type="term" value="P:tRNA splicing, via endonucleolytic cleavage and ligation"/>
    <property type="evidence" value="ECO:0007669"/>
    <property type="project" value="TreeGrafter"/>
</dbReference>
<evidence type="ECO:0000259" key="10">
    <source>
        <dbReference type="Pfam" id="PF16573"/>
    </source>
</evidence>
<dbReference type="Pfam" id="PF06807">
    <property type="entry name" value="Clp1"/>
    <property type="match status" value="1"/>
</dbReference>
<dbReference type="InterPro" id="IPR028606">
    <property type="entry name" value="Clp1"/>
</dbReference>
<dbReference type="Gene3D" id="3.40.50.300">
    <property type="entry name" value="P-loop containing nucleotide triphosphate hydrolases"/>
    <property type="match status" value="1"/>
</dbReference>
<gene>
    <name evidence="12" type="primary">CLP1_2</name>
    <name evidence="8" type="synonym">CLP1</name>
    <name evidence="12" type="ORF">H4R20_002246</name>
</gene>
<feature type="domain" description="Clp1 N-terminal" evidence="10">
    <location>
        <begin position="7"/>
        <end position="98"/>
    </location>
</feature>
<comment type="caution">
    <text evidence="8">Lacks conserved residue(s) required for the propagation of feature annotation.</text>
</comment>
<keyword evidence="4 8" id="KW-0507">mRNA processing</keyword>
<organism evidence="12 13">
    <name type="scientific">Coemansia guatemalensis</name>
    <dbReference type="NCBI Taxonomy" id="2761395"/>
    <lineage>
        <taxon>Eukaryota</taxon>
        <taxon>Fungi</taxon>
        <taxon>Fungi incertae sedis</taxon>
        <taxon>Zoopagomycota</taxon>
        <taxon>Kickxellomycotina</taxon>
        <taxon>Kickxellomycetes</taxon>
        <taxon>Kickxellales</taxon>
        <taxon>Kickxellaceae</taxon>
        <taxon>Coemansia</taxon>
    </lineage>
</organism>
<dbReference type="GO" id="GO:0005524">
    <property type="term" value="F:ATP binding"/>
    <property type="evidence" value="ECO:0007669"/>
    <property type="project" value="UniProtKB-UniRule"/>
</dbReference>
<feature type="binding site" evidence="8">
    <location>
        <begin position="115"/>
        <end position="120"/>
    </location>
    <ligand>
        <name>ATP</name>
        <dbReference type="ChEBI" id="CHEBI:30616"/>
    </ligand>
</feature>
<feature type="domain" description="Clp1 C-terminal" evidence="9">
    <location>
        <begin position="322"/>
        <end position="439"/>
    </location>
</feature>
<dbReference type="Pfam" id="PF16573">
    <property type="entry name" value="CLP1_N"/>
    <property type="match status" value="1"/>
</dbReference>
<dbReference type="InterPro" id="IPR038239">
    <property type="entry name" value="Clp1_N_sf"/>
</dbReference>
<evidence type="ECO:0000256" key="2">
    <source>
        <dbReference type="ARBA" id="ARBA00018706"/>
    </source>
</evidence>
<comment type="caution">
    <text evidence="12">The sequence shown here is derived from an EMBL/GenBank/DDBJ whole genome shotgun (WGS) entry which is preliminary data.</text>
</comment>
<evidence type="ECO:0000256" key="8">
    <source>
        <dbReference type="HAMAP-Rule" id="MF_03035"/>
    </source>
</evidence>
<sequence length="441" mass="46603">MSTKEWELAAGSEFRFEVDFKKTVQVRLVSGQAEYFGTELGPEAEYQLSGGEYGAIFSWQGCRLSVTGECASAYVAEETAMDAYINVHVALQQQRAAAHTSNGSGPRVMVVGPEDCGKTALARILVSYAARQGERPLFVDLDPRGASVAVPGTVAVAAVGHPVDIEAGFMGLAQPSSEGAGETPLVWQFGYEQPDANAALFNALVDRVAGAVERRQKTDGAASGLVVDTRGFSDVARDQTIEHAVRALRITALLVVGNERMHSVLAARLGTADASKEGSVTVLKLPRAGGAVDRSAAVRQQQEARAVQRYFYGAGRERVASFSTVVPFDDLCILRVGVDAVAPSSTLPLGEARKLSATSVSPVVPDEALAHAVLAVTGAPAPDDAEAAAAQVDAVGLQVVGFVNVTKVDMERRRLIVLSPAPGRLPKQVLLYGNTRWMETV</sequence>
<evidence type="ECO:0000256" key="5">
    <source>
        <dbReference type="ARBA" id="ARBA00022741"/>
    </source>
</evidence>
<dbReference type="EMBL" id="JANBUO010000330">
    <property type="protein sequence ID" value="KAJ2805057.1"/>
    <property type="molecule type" value="Genomic_DNA"/>
</dbReference>
<dbReference type="InterPro" id="IPR027417">
    <property type="entry name" value="P-loop_NTPase"/>
</dbReference>
<dbReference type="HAMAP" id="MF_03035">
    <property type="entry name" value="Clp1"/>
    <property type="match status" value="1"/>
</dbReference>
<dbReference type="GO" id="GO:0031124">
    <property type="term" value="P:mRNA 3'-end processing"/>
    <property type="evidence" value="ECO:0007669"/>
    <property type="project" value="UniProtKB-UniRule"/>
</dbReference>
<evidence type="ECO:0000256" key="3">
    <source>
        <dbReference type="ARBA" id="ARBA00019824"/>
    </source>
</evidence>